<proteinExistence type="predicted"/>
<evidence type="ECO:0000313" key="3">
    <source>
        <dbReference type="Proteomes" id="UP001482520"/>
    </source>
</evidence>
<accession>A0ABV1P0C0</accession>
<keyword evidence="1" id="KW-0472">Membrane</keyword>
<comment type="caution">
    <text evidence="2">The sequence shown here is derived from an EMBL/GenBank/DDBJ whole genome shotgun (WGS) entry which is preliminary data.</text>
</comment>
<name>A0ABV1P0C0_9ACTN</name>
<reference evidence="2 3" key="1">
    <citation type="submission" date="2024-02" db="EMBL/GenBank/DDBJ databases">
        <title>Full genome sequence of Nocardioides kribbensis.</title>
        <authorList>
            <person name="Poletto B.L."/>
            <person name="Silva G."/>
            <person name="Galante D."/>
            <person name="Campos K.R."/>
            <person name="Santos M.B.N."/>
            <person name="Sacchi C.T."/>
        </authorList>
    </citation>
    <scope>NUCLEOTIDE SEQUENCE [LARGE SCALE GENOMIC DNA]</scope>
    <source>
        <strain evidence="2 3">O4R</strain>
    </source>
</reference>
<protein>
    <submittedName>
        <fullName evidence="2">DUF2975 domain-containing protein</fullName>
    </submittedName>
</protein>
<organism evidence="2 3">
    <name type="scientific">Nocardioides kribbensis</name>
    <dbReference type="NCBI Taxonomy" id="305517"/>
    <lineage>
        <taxon>Bacteria</taxon>
        <taxon>Bacillati</taxon>
        <taxon>Actinomycetota</taxon>
        <taxon>Actinomycetes</taxon>
        <taxon>Propionibacteriales</taxon>
        <taxon>Nocardioidaceae</taxon>
        <taxon>Nocardioides</taxon>
    </lineage>
</organism>
<sequence length="165" mass="16851">MGRVVTLALRVVLAVGIAGSLVVQVVLVPLAARDLSGAGAEVLRLRPALLVLAVLGVLTVQVTMVCTWRLATMARRGTVFSRAAFRWIDVVVGAIATASLLCFVLGALLAPGEAVAPGVVLLVGGLGVLAAGVALVVLVMRALLVRAVDRDAEATALQTELDAVI</sequence>
<gene>
    <name evidence="2" type="ORF">V6R90_12855</name>
</gene>
<dbReference type="RefSeq" id="WP_056863286.1">
    <property type="nucleotide sequence ID" value="NZ_JBEFCX010000059.1"/>
</dbReference>
<dbReference type="InterPro" id="IPR021354">
    <property type="entry name" value="DUF2975"/>
</dbReference>
<feature type="transmembrane region" description="Helical" evidence="1">
    <location>
        <begin position="115"/>
        <end position="140"/>
    </location>
</feature>
<evidence type="ECO:0000313" key="2">
    <source>
        <dbReference type="EMBL" id="MEQ7848167.1"/>
    </source>
</evidence>
<dbReference type="Pfam" id="PF11188">
    <property type="entry name" value="DUF2975"/>
    <property type="match status" value="1"/>
</dbReference>
<dbReference type="Proteomes" id="UP001482520">
    <property type="component" value="Unassembled WGS sequence"/>
</dbReference>
<dbReference type="EMBL" id="JBEGDP010000014">
    <property type="protein sequence ID" value="MEQ7848167.1"/>
    <property type="molecule type" value="Genomic_DNA"/>
</dbReference>
<keyword evidence="1" id="KW-0812">Transmembrane</keyword>
<keyword evidence="3" id="KW-1185">Reference proteome</keyword>
<feature type="transmembrane region" description="Helical" evidence="1">
    <location>
        <begin position="48"/>
        <end position="71"/>
    </location>
</feature>
<feature type="transmembrane region" description="Helical" evidence="1">
    <location>
        <begin position="83"/>
        <end position="109"/>
    </location>
</feature>
<keyword evidence="1" id="KW-1133">Transmembrane helix</keyword>
<evidence type="ECO:0000256" key="1">
    <source>
        <dbReference type="SAM" id="Phobius"/>
    </source>
</evidence>
<feature type="transmembrane region" description="Helical" evidence="1">
    <location>
        <begin position="7"/>
        <end position="28"/>
    </location>
</feature>